<dbReference type="RefSeq" id="WP_125440526.1">
    <property type="nucleotide sequence ID" value="NZ_RWIU01000011.1"/>
</dbReference>
<dbReference type="InterPro" id="IPR011990">
    <property type="entry name" value="TPR-like_helical_dom_sf"/>
</dbReference>
<dbReference type="SUPFAM" id="SSF48452">
    <property type="entry name" value="TPR-like"/>
    <property type="match status" value="1"/>
</dbReference>
<dbReference type="Pfam" id="PF20698">
    <property type="entry name" value="PIN-TPR-GreABC"/>
    <property type="match status" value="1"/>
</dbReference>
<proteinExistence type="predicted"/>
<dbReference type="EMBL" id="RWIU01000011">
    <property type="protein sequence ID" value="RSK38775.1"/>
    <property type="molecule type" value="Genomic_DNA"/>
</dbReference>
<dbReference type="OrthoDB" id="1408321at2"/>
<dbReference type="Proteomes" id="UP000270291">
    <property type="component" value="Unassembled WGS sequence"/>
</dbReference>
<sequence length="1282" mass="145452">METVTTAVIVTSAWSFLDSIGLNPISLAQKEAGKRVTDYVKNLVTTKPTYKNRLAAIIEQLLAEYRTEYSTAIDDRQFYFFQSAFLWETALTYELFEQDSPLKPEDFPALPNMRPPTVEQLTDFSARLRAAMKADRELEKRFLEENYKAITVHFALSAQGQLQEVLAQTTELLARHDAQSIGLVSAVLDAIERDLAAYKPVTAQRQLHNLERVITRYLSGEHALMARLYFLLGRTHQEMGEIALGDRFMVRAYLLQPDNLPYTEEAARAYVNQKHLSAAQAVLETIERLDPFNAPTAAVRLALGKPDEFDQNLRAVPEFIAQDERFKLMALSLLVDGTASGAVVASRLLEKDLRSYQPSTHLTPENRRFQATLALFVIERGLRQMSPVIVLNDGPSLLDNADMRAAHKVLQQYTDLLQPTEKSPVLTHYHFVRGVAGWLLLADISEYDELRRRFPSLPVEERQRYANQLVFALYQAKEYEAVLEIIAMLDTRAIPEVGFLRYYTLRQLKRPKEEARAALGKHLDEIEHLDDFVFFRALIYLEHCDSVADRLAFVEKCIQRQQVPSGLPALVLQAQALVADPDQQEEVRRLVDEANALLRADTDTVYRQALANLYHELKDYEATAAVLEGWPGYPQSLEQGAEWLRLTNQYHRRSDSAALREELRAWRLRYGIFTEFCNWEIQLAEMLHDWPRILEVVEAATGHVTDASGLRWAKLLALYKSKRSGELQTELEDILQNPAMLRRKHLFNVASMAAHIGHLDWAQQLLYPHASRRDDMVARGKYIQFALNQPRNSPPPPDYDRAALNTVVHYTVNGKPQRRIALTQETMDGGLSVWAKELVDKEKGKKYVMSHPTTGRDLTIELLEITDLYAGLFRDILDDVKAGDPELPFEQIEFGNGEIEQLHAALSSAMGAEGAARQVQNRQLFAEYASGQTTFSALVVAVFHGNCLEAYQVLTEQSQPDVPGLVVSPRSLFADVVINPDNLFILDWTSLPLLHRMSKQLGIMPKTNLGISLHVVELLEQKLQEMRRSQPVEMTVEIIGDIVRPHFYPPEMHERHITYLTELLAWIETHCTTRIVAEKLDALRQASLREGAHEEHTQYMVDTAFLAAVPDTMLVSDDSTFLQLSLRPGNTISTEAFLLALYPEEFETVIQPKLLDFHYLGLTISSTLLLQELKVAGGQFTGRALQCLKCLPRQMLSEPSSMADMIVVLREIYLMGSLLPAHKSRAATTILTACFTYLPLNQSILTLLKQFISLKFMLLPEPMRAVLKDLEQAWQIATAGRK</sequence>
<organism evidence="2 3">
    <name type="scientific">Hymenobacter perfusus</name>
    <dbReference type="NCBI Taxonomy" id="1236770"/>
    <lineage>
        <taxon>Bacteria</taxon>
        <taxon>Pseudomonadati</taxon>
        <taxon>Bacteroidota</taxon>
        <taxon>Cytophagia</taxon>
        <taxon>Cytophagales</taxon>
        <taxon>Hymenobacteraceae</taxon>
        <taxon>Hymenobacter</taxon>
    </lineage>
</organism>
<name>A0A3R9MEV7_9BACT</name>
<keyword evidence="3" id="KW-1185">Reference proteome</keyword>
<accession>A0A3R9MEV7</accession>
<dbReference type="InterPro" id="IPR048987">
    <property type="entry name" value="PIN-TPR-GreABC"/>
</dbReference>
<evidence type="ECO:0000313" key="3">
    <source>
        <dbReference type="Proteomes" id="UP000270291"/>
    </source>
</evidence>
<comment type="caution">
    <text evidence="2">The sequence shown here is derived from an EMBL/GenBank/DDBJ whole genome shotgun (WGS) entry which is preliminary data.</text>
</comment>
<evidence type="ECO:0000313" key="2">
    <source>
        <dbReference type="EMBL" id="RSK38775.1"/>
    </source>
</evidence>
<reference evidence="2 3" key="1">
    <citation type="submission" date="2018-12" db="EMBL/GenBank/DDBJ databases">
        <authorList>
            <person name="Feng G."/>
            <person name="Zhu H."/>
        </authorList>
    </citation>
    <scope>NUCLEOTIDE SEQUENCE [LARGE SCALE GENOMIC DNA]</scope>
    <source>
        <strain evidence="2 3">LMG 26000</strain>
    </source>
</reference>
<protein>
    <recommendedName>
        <fullName evidence="1">PIN domain-containing protein</fullName>
    </recommendedName>
</protein>
<evidence type="ECO:0000259" key="1">
    <source>
        <dbReference type="Pfam" id="PF20698"/>
    </source>
</evidence>
<feature type="domain" description="PIN" evidence="1">
    <location>
        <begin position="1015"/>
        <end position="1124"/>
    </location>
</feature>
<gene>
    <name evidence="2" type="ORF">EI293_21020</name>
</gene>